<keyword evidence="1" id="KW-0472">Membrane</keyword>
<protein>
    <submittedName>
        <fullName evidence="2">Uncharacterized protein</fullName>
    </submittedName>
</protein>
<accession>A0ABQ4K2U0</accession>
<reference evidence="2 3" key="1">
    <citation type="submission" date="2021-03" db="EMBL/GenBank/DDBJ databases">
        <title>Antimicrobial resistance genes in bacteria isolated from Japanese honey, and their potential for conferring macrolide and lincosamide resistance in the American foulbrood pathogen Paenibacillus larvae.</title>
        <authorList>
            <person name="Okamoto M."/>
            <person name="Kumagai M."/>
            <person name="Kanamori H."/>
            <person name="Takamatsu D."/>
        </authorList>
    </citation>
    <scope>NUCLEOTIDE SEQUENCE [LARGE SCALE GENOMIC DNA]</scope>
    <source>
        <strain evidence="2 3">J1TS3</strain>
    </source>
</reference>
<feature type="transmembrane region" description="Helical" evidence="1">
    <location>
        <begin position="34"/>
        <end position="51"/>
    </location>
</feature>
<evidence type="ECO:0000256" key="1">
    <source>
        <dbReference type="SAM" id="Phobius"/>
    </source>
</evidence>
<comment type="caution">
    <text evidence="2">The sequence shown here is derived from an EMBL/GenBank/DDBJ whole genome shotgun (WGS) entry which is preliminary data.</text>
</comment>
<keyword evidence="1" id="KW-1133">Transmembrane helix</keyword>
<keyword evidence="3" id="KW-1185">Reference proteome</keyword>
<evidence type="ECO:0000313" key="3">
    <source>
        <dbReference type="Proteomes" id="UP000680279"/>
    </source>
</evidence>
<keyword evidence="1" id="KW-0812">Transmembrane</keyword>
<name>A0ABQ4K2U0_9BACI</name>
<sequence length="67" mass="8146">MRLILYALFFTILAFLITSLINWSFIEALTINNILKYIGFFIVLLISFNIIERRNRNKKMLQRIHIW</sequence>
<gene>
    <name evidence="2" type="ORF">J1TS3_12080</name>
</gene>
<dbReference type="EMBL" id="BOQT01000003">
    <property type="protein sequence ID" value="GIN20074.1"/>
    <property type="molecule type" value="Genomic_DNA"/>
</dbReference>
<proteinExistence type="predicted"/>
<dbReference type="Proteomes" id="UP000680279">
    <property type="component" value="Unassembled WGS sequence"/>
</dbReference>
<organism evidence="2 3">
    <name type="scientific">Siminovitchia fordii</name>
    <dbReference type="NCBI Taxonomy" id="254759"/>
    <lineage>
        <taxon>Bacteria</taxon>
        <taxon>Bacillati</taxon>
        <taxon>Bacillota</taxon>
        <taxon>Bacilli</taxon>
        <taxon>Bacillales</taxon>
        <taxon>Bacillaceae</taxon>
        <taxon>Siminovitchia</taxon>
    </lineage>
</organism>
<evidence type="ECO:0000313" key="2">
    <source>
        <dbReference type="EMBL" id="GIN20074.1"/>
    </source>
</evidence>